<dbReference type="PANTHER" id="PTHR43881:SF1">
    <property type="entry name" value="GAMMA-GLUTAMYLTRANSPEPTIDASE (AFU_ORTHOLOGUE AFUA_4G13580)"/>
    <property type="match status" value="1"/>
</dbReference>
<organism evidence="1 2">
    <name type="scientific">Paraburkholderia terrae</name>
    <dbReference type="NCBI Taxonomy" id="311230"/>
    <lineage>
        <taxon>Bacteria</taxon>
        <taxon>Pseudomonadati</taxon>
        <taxon>Pseudomonadota</taxon>
        <taxon>Betaproteobacteria</taxon>
        <taxon>Burkholderiales</taxon>
        <taxon>Burkholderiaceae</taxon>
        <taxon>Paraburkholderia</taxon>
    </lineage>
</organism>
<evidence type="ECO:0000313" key="1">
    <source>
        <dbReference type="EMBL" id="BCZ83743.1"/>
    </source>
</evidence>
<sequence length="545" mass="59567">MTSFNWQNPYPTLRMPVFARNIVSTSQPLAAQAGLRMLWKGGNAVDAAIAAAAAITVVEPVSNGLGSDAFALVWDGKKLHGLNASGVSPAAWNVDYFKRKYGENNGVASQPVRGWDTVTVPGAIAGWEALHKKFGSLPFADLMEPAIEIAERGHAVASVVARKWAAAVPELKNQPGFADAFMPHGRAPEVSELIRMPGHAKTLRLLAEKGPRAYYEGEIAERIAAFAREYGGAMTFDDLRNYQPEWVEPIGKDYRGYTVHEIPPNGQGIAALIALGILEQFDVASLKLDGIESQHLQIEAMKLAFADVYRYVADPRSMEVTPEQMLDDAYLKSRAKLIDPKRATQFDFGMPKTGGTIYMSAADERGMMVSFIQSNYMGFGSGCVVPGMGISLQNRGCGFSMDPKSPNVVEGGKRPFHTIIPAFLTQQVDGQQEAVMSFGVMGGDMQPQGHLQTVVRMLDYGQQPQAACDAPRWKVNRDFSIDIEHTLDPRTARELEGLGHTIKSIDDPYMDFGSGQFIWKLDRNEPDRGYVAASDSRRDGLAAGF</sequence>
<dbReference type="InterPro" id="IPR043137">
    <property type="entry name" value="GGT_ssub_C"/>
</dbReference>
<protein>
    <submittedName>
        <fullName evidence="1">Gamma-glutamyltransferase 2</fullName>
    </submittedName>
</protein>
<dbReference type="InterPro" id="IPR043138">
    <property type="entry name" value="GGT_lsub"/>
</dbReference>
<keyword evidence="2" id="KW-1185">Reference proteome</keyword>
<name>A0ABM7U8C0_9BURK</name>
<proteinExistence type="predicted"/>
<dbReference type="InterPro" id="IPR029055">
    <property type="entry name" value="Ntn_hydrolases_N"/>
</dbReference>
<dbReference type="InterPro" id="IPR052896">
    <property type="entry name" value="GGT-like_enzyme"/>
</dbReference>
<dbReference type="Gene3D" id="3.60.20.40">
    <property type="match status" value="1"/>
</dbReference>
<dbReference type="EMBL" id="AP024957">
    <property type="protein sequence ID" value="BCZ83743.1"/>
    <property type="molecule type" value="Genomic_DNA"/>
</dbReference>
<dbReference type="PANTHER" id="PTHR43881">
    <property type="entry name" value="GAMMA-GLUTAMYLTRANSPEPTIDASE (AFU_ORTHOLOGUE AFUA_4G13580)"/>
    <property type="match status" value="1"/>
</dbReference>
<dbReference type="PRINTS" id="PR01210">
    <property type="entry name" value="GGTRANSPTASE"/>
</dbReference>
<reference evidence="1 2" key="1">
    <citation type="journal article" date="2022" name="Front. Microbiol.">
        <title>Identification and characterization of a novel class of self-sufficient cytochrome P450 hydroxylase involved in cyclohexanecarboxylate degradation in Paraburkholderia terrae strain KU-64.</title>
        <authorList>
            <person name="Yamamoto T."/>
            <person name="Hasegawa Y."/>
            <person name="Iwaki H."/>
        </authorList>
    </citation>
    <scope>NUCLEOTIDE SEQUENCE [LARGE SCALE GENOMIC DNA]</scope>
    <source>
        <strain evidence="1 2">KU-64</strain>
    </source>
</reference>
<dbReference type="SUPFAM" id="SSF56235">
    <property type="entry name" value="N-terminal nucleophile aminohydrolases (Ntn hydrolases)"/>
    <property type="match status" value="1"/>
</dbReference>
<dbReference type="Gene3D" id="1.10.246.130">
    <property type="match status" value="1"/>
</dbReference>
<accession>A0ABM7U8C0</accession>
<gene>
    <name evidence="1" type="ORF">PTKU64_74180</name>
</gene>
<dbReference type="Pfam" id="PF01019">
    <property type="entry name" value="G_glu_transpept"/>
    <property type="match status" value="1"/>
</dbReference>
<evidence type="ECO:0000313" key="2">
    <source>
        <dbReference type="Proteomes" id="UP001319874"/>
    </source>
</evidence>
<dbReference type="Proteomes" id="UP001319874">
    <property type="component" value="Chromosome 3"/>
</dbReference>
<dbReference type="RefSeq" id="WP_229515705.1">
    <property type="nucleotide sequence ID" value="NZ_AP024957.1"/>
</dbReference>